<dbReference type="InterPro" id="IPR058240">
    <property type="entry name" value="rSAM_sf"/>
</dbReference>
<dbReference type="GO" id="GO:0016491">
    <property type="term" value="F:oxidoreductase activity"/>
    <property type="evidence" value="ECO:0007669"/>
    <property type="project" value="UniProtKB-KW"/>
</dbReference>
<evidence type="ECO:0000256" key="2">
    <source>
        <dbReference type="ARBA" id="ARBA00022485"/>
    </source>
</evidence>
<dbReference type="GO" id="GO:0046872">
    <property type="term" value="F:metal ion binding"/>
    <property type="evidence" value="ECO:0007669"/>
    <property type="project" value="UniProtKB-KW"/>
</dbReference>
<accession>A0A382GCC7</accession>
<organism evidence="9">
    <name type="scientific">marine metagenome</name>
    <dbReference type="NCBI Taxonomy" id="408172"/>
    <lineage>
        <taxon>unclassified sequences</taxon>
        <taxon>metagenomes</taxon>
        <taxon>ecological metagenomes</taxon>
    </lineage>
</organism>
<keyword evidence="5" id="KW-0560">Oxidoreductase</keyword>
<evidence type="ECO:0000313" key="9">
    <source>
        <dbReference type="EMBL" id="SVB72253.1"/>
    </source>
</evidence>
<feature type="non-terminal residue" evidence="9">
    <location>
        <position position="83"/>
    </location>
</feature>
<reference evidence="9" key="1">
    <citation type="submission" date="2018-05" db="EMBL/GenBank/DDBJ databases">
        <authorList>
            <person name="Lanie J.A."/>
            <person name="Ng W.-L."/>
            <person name="Kazmierczak K.M."/>
            <person name="Andrzejewski T.M."/>
            <person name="Davidsen T.M."/>
            <person name="Wayne K.J."/>
            <person name="Tettelin H."/>
            <person name="Glass J.I."/>
            <person name="Rusch D."/>
            <person name="Podicherti R."/>
            <person name="Tsui H.-C.T."/>
            <person name="Winkler M.E."/>
        </authorList>
    </citation>
    <scope>NUCLEOTIDE SEQUENCE</scope>
</reference>
<keyword evidence="3" id="KW-0949">S-adenosyl-L-methionine</keyword>
<keyword evidence="6" id="KW-0408">Iron</keyword>
<dbReference type="AlphaFoldDB" id="A0A382GCC7"/>
<keyword evidence="2" id="KW-0004">4Fe-4S</keyword>
<gene>
    <name evidence="9" type="ORF">METZ01_LOCUS225107</name>
</gene>
<dbReference type="Gene3D" id="3.20.20.70">
    <property type="entry name" value="Aldolase class I"/>
    <property type="match status" value="1"/>
</dbReference>
<dbReference type="GO" id="GO:0051539">
    <property type="term" value="F:4 iron, 4 sulfur cluster binding"/>
    <property type="evidence" value="ECO:0007669"/>
    <property type="project" value="UniProtKB-KW"/>
</dbReference>
<dbReference type="CDD" id="cd01335">
    <property type="entry name" value="Radical_SAM"/>
    <property type="match status" value="1"/>
</dbReference>
<proteinExistence type="predicted"/>
<dbReference type="EMBL" id="UINC01054484">
    <property type="protein sequence ID" value="SVB72253.1"/>
    <property type="molecule type" value="Genomic_DNA"/>
</dbReference>
<dbReference type="InterPro" id="IPR050377">
    <property type="entry name" value="Radical_SAM_PqqE_MftC-like"/>
</dbReference>
<name>A0A382GCC7_9ZZZZ</name>
<dbReference type="SFLD" id="SFLDS00029">
    <property type="entry name" value="Radical_SAM"/>
    <property type="match status" value="1"/>
</dbReference>
<dbReference type="SUPFAM" id="SSF102114">
    <property type="entry name" value="Radical SAM enzymes"/>
    <property type="match status" value="1"/>
</dbReference>
<dbReference type="PROSITE" id="PS51918">
    <property type="entry name" value="RADICAL_SAM"/>
    <property type="match status" value="1"/>
</dbReference>
<dbReference type="InterPro" id="IPR013785">
    <property type="entry name" value="Aldolase_TIM"/>
</dbReference>
<feature type="domain" description="Radical SAM core" evidence="8">
    <location>
        <begin position="1"/>
        <end position="83"/>
    </location>
</feature>
<sequence>MVVPYAVLAELTHRCPLQCPYCSNPVELERSSNELETRDWLRVIEQSADMGILHIHFSGGEPTVRKDLEVLVRHAAEAGLYSN</sequence>
<evidence type="ECO:0000256" key="7">
    <source>
        <dbReference type="ARBA" id="ARBA00023014"/>
    </source>
</evidence>
<evidence type="ECO:0000256" key="3">
    <source>
        <dbReference type="ARBA" id="ARBA00022691"/>
    </source>
</evidence>
<keyword evidence="7" id="KW-0411">Iron-sulfur</keyword>
<dbReference type="PROSITE" id="PS01305">
    <property type="entry name" value="MOAA_NIFB_PQQE"/>
    <property type="match status" value="1"/>
</dbReference>
<evidence type="ECO:0000256" key="6">
    <source>
        <dbReference type="ARBA" id="ARBA00023004"/>
    </source>
</evidence>
<comment type="cofactor">
    <cofactor evidence="1">
        <name>[4Fe-4S] cluster</name>
        <dbReference type="ChEBI" id="CHEBI:49883"/>
    </cofactor>
</comment>
<dbReference type="InterPro" id="IPR007197">
    <property type="entry name" value="rSAM"/>
</dbReference>
<dbReference type="PANTHER" id="PTHR11228:SF7">
    <property type="entry name" value="PQQA PEPTIDE CYCLASE"/>
    <property type="match status" value="1"/>
</dbReference>
<keyword evidence="4" id="KW-0479">Metal-binding</keyword>
<dbReference type="PANTHER" id="PTHR11228">
    <property type="entry name" value="RADICAL SAM DOMAIN PROTEIN"/>
    <property type="match status" value="1"/>
</dbReference>
<evidence type="ECO:0000256" key="1">
    <source>
        <dbReference type="ARBA" id="ARBA00001966"/>
    </source>
</evidence>
<protein>
    <recommendedName>
        <fullName evidence="8">Radical SAM core domain-containing protein</fullName>
    </recommendedName>
</protein>
<evidence type="ECO:0000256" key="5">
    <source>
        <dbReference type="ARBA" id="ARBA00023002"/>
    </source>
</evidence>
<evidence type="ECO:0000256" key="4">
    <source>
        <dbReference type="ARBA" id="ARBA00022723"/>
    </source>
</evidence>
<dbReference type="Pfam" id="PF04055">
    <property type="entry name" value="Radical_SAM"/>
    <property type="match status" value="1"/>
</dbReference>
<dbReference type="SFLD" id="SFLDG01067">
    <property type="entry name" value="SPASM/twitch_domain_containing"/>
    <property type="match status" value="1"/>
</dbReference>
<dbReference type="InterPro" id="IPR000385">
    <property type="entry name" value="MoaA_NifB_PqqE_Fe-S-bd_CS"/>
</dbReference>
<evidence type="ECO:0000259" key="8">
    <source>
        <dbReference type="PROSITE" id="PS51918"/>
    </source>
</evidence>